<reference evidence="2" key="2">
    <citation type="journal article" date="2015" name="Data Brief">
        <title>Shoot transcriptome of the giant reed, Arundo donax.</title>
        <authorList>
            <person name="Barrero R.A."/>
            <person name="Guerrero F.D."/>
            <person name="Moolhuijzen P."/>
            <person name="Goolsby J.A."/>
            <person name="Tidwell J."/>
            <person name="Bellgard S.E."/>
            <person name="Bellgard M.I."/>
        </authorList>
    </citation>
    <scope>NUCLEOTIDE SEQUENCE</scope>
    <source>
        <tissue evidence="2">Shoot tissue taken approximately 20 cm above the soil surface</tissue>
    </source>
</reference>
<feature type="transmembrane region" description="Helical" evidence="1">
    <location>
        <begin position="21"/>
        <end position="38"/>
    </location>
</feature>
<evidence type="ECO:0000313" key="2">
    <source>
        <dbReference type="EMBL" id="JAD34515.1"/>
    </source>
</evidence>
<feature type="transmembrane region" description="Helical" evidence="1">
    <location>
        <begin position="58"/>
        <end position="76"/>
    </location>
</feature>
<organism evidence="2">
    <name type="scientific">Arundo donax</name>
    <name type="common">Giant reed</name>
    <name type="synonym">Donax arundinaceus</name>
    <dbReference type="NCBI Taxonomy" id="35708"/>
    <lineage>
        <taxon>Eukaryota</taxon>
        <taxon>Viridiplantae</taxon>
        <taxon>Streptophyta</taxon>
        <taxon>Embryophyta</taxon>
        <taxon>Tracheophyta</taxon>
        <taxon>Spermatophyta</taxon>
        <taxon>Magnoliopsida</taxon>
        <taxon>Liliopsida</taxon>
        <taxon>Poales</taxon>
        <taxon>Poaceae</taxon>
        <taxon>PACMAD clade</taxon>
        <taxon>Arundinoideae</taxon>
        <taxon>Arundineae</taxon>
        <taxon>Arundo</taxon>
    </lineage>
</organism>
<keyword evidence="1" id="KW-0812">Transmembrane</keyword>
<protein>
    <submittedName>
        <fullName evidence="2">Uncharacterized protein</fullName>
    </submittedName>
</protein>
<evidence type="ECO:0000256" key="1">
    <source>
        <dbReference type="SAM" id="Phobius"/>
    </source>
</evidence>
<reference evidence="2" key="1">
    <citation type="submission" date="2014-09" db="EMBL/GenBank/DDBJ databases">
        <authorList>
            <person name="Magalhaes I.L.F."/>
            <person name="Oliveira U."/>
            <person name="Santos F.R."/>
            <person name="Vidigal T.H.D.A."/>
            <person name="Brescovit A.D."/>
            <person name="Santos A.J."/>
        </authorList>
    </citation>
    <scope>NUCLEOTIDE SEQUENCE</scope>
    <source>
        <tissue evidence="2">Shoot tissue taken approximately 20 cm above the soil surface</tissue>
    </source>
</reference>
<keyword evidence="1" id="KW-1133">Transmembrane helix</keyword>
<sequence length="82" mass="9405">MLLVMLEHWFGGALAIRKLSGILALLYYLGCIYIFWSQSCPRITKGVVAWLVGKYLRYHQVVLAGLFTVLVCVLEVQTHKRH</sequence>
<accession>A0A0A8ZCN8</accession>
<proteinExistence type="predicted"/>
<dbReference type="EMBL" id="GBRH01263380">
    <property type="protein sequence ID" value="JAD34515.1"/>
    <property type="molecule type" value="Transcribed_RNA"/>
</dbReference>
<keyword evidence="1" id="KW-0472">Membrane</keyword>
<dbReference type="AlphaFoldDB" id="A0A0A8ZCN8"/>
<name>A0A0A8ZCN8_ARUDO</name>